<organism evidence="2 3">
    <name type="scientific">Dyella telluris</name>
    <dbReference type="NCBI Taxonomy" id="2763498"/>
    <lineage>
        <taxon>Bacteria</taxon>
        <taxon>Pseudomonadati</taxon>
        <taxon>Pseudomonadota</taxon>
        <taxon>Gammaproteobacteria</taxon>
        <taxon>Lysobacterales</taxon>
        <taxon>Rhodanobacteraceae</taxon>
        <taxon>Dyella</taxon>
    </lineage>
</organism>
<evidence type="ECO:0000313" key="2">
    <source>
        <dbReference type="EMBL" id="QNK02252.1"/>
    </source>
</evidence>
<dbReference type="InterPro" id="IPR001466">
    <property type="entry name" value="Beta-lactam-related"/>
</dbReference>
<dbReference type="GO" id="GO:0016787">
    <property type="term" value="F:hydrolase activity"/>
    <property type="evidence" value="ECO:0007669"/>
    <property type="project" value="UniProtKB-KW"/>
</dbReference>
<dbReference type="PANTHER" id="PTHR46825">
    <property type="entry name" value="D-ALANYL-D-ALANINE-CARBOXYPEPTIDASE/ENDOPEPTIDASE AMPH"/>
    <property type="match status" value="1"/>
</dbReference>
<keyword evidence="3" id="KW-1185">Reference proteome</keyword>
<dbReference type="InterPro" id="IPR012338">
    <property type="entry name" value="Beta-lactam/transpept-like"/>
</dbReference>
<name>A0A7G8Q644_9GAMM</name>
<reference evidence="2 3" key="1">
    <citation type="submission" date="2020-08" db="EMBL/GenBank/DDBJ databases">
        <title>Dyella sp. G9 isolated from forest soil.</title>
        <authorList>
            <person name="Fu J."/>
            <person name="Qiu L."/>
        </authorList>
    </citation>
    <scope>NUCLEOTIDE SEQUENCE [LARGE SCALE GENOMIC DNA]</scope>
    <source>
        <strain evidence="2 3">G9</strain>
    </source>
</reference>
<accession>A0A7G8Q644</accession>
<proteinExistence type="predicted"/>
<evidence type="ECO:0000259" key="1">
    <source>
        <dbReference type="Pfam" id="PF00144"/>
    </source>
</evidence>
<evidence type="ECO:0000313" key="3">
    <source>
        <dbReference type="Proteomes" id="UP000515873"/>
    </source>
</evidence>
<feature type="domain" description="Beta-lactamase-related" evidence="1">
    <location>
        <begin position="63"/>
        <end position="390"/>
    </location>
</feature>
<dbReference type="Proteomes" id="UP000515873">
    <property type="component" value="Chromosome"/>
</dbReference>
<dbReference type="Gene3D" id="3.40.710.10">
    <property type="entry name" value="DD-peptidase/beta-lactamase superfamily"/>
    <property type="match status" value="1"/>
</dbReference>
<dbReference type="KEGG" id="dtl:H8F01_03575"/>
<dbReference type="RefSeq" id="WP_187057709.1">
    <property type="nucleotide sequence ID" value="NZ_CP060412.1"/>
</dbReference>
<dbReference type="InterPro" id="IPR050491">
    <property type="entry name" value="AmpC-like"/>
</dbReference>
<dbReference type="AlphaFoldDB" id="A0A7G8Q644"/>
<sequence length="501" mass="53375">MNVAMGARALGWGALFVCGWVSTATSLAASAVSPVTLARITAVESCLPDAVVVIGQPRSCETLAQRMRDWHVHGVSVVVIHNGAIDWAKGYGMAGDGGEAVTTQTLFQAGSISKPVAAMAALRLVKQGKLSLDTDVNTMLQRWKLPASAVAPGAVVTLRELLSHTSGLGVHGFPGYSAGKPLPSLVQVLNGEPPANTEAVRLEAKPASQWNYSGGGYTVVQLLMEDVSRQSFVQLLHETVIAPLGMVHSTFAQPLPASMQASVATPYDVEGHSIPGGAHVYPEKAAAGLWTTPSDLALYVQDLQRSIKGSGRVLGQAMARRMLTPGKGKWGLGLSIGGSPAAPYFQHFGVNDGFESLMFGYRDKGEGVVIMTNATGGAALARDLLRSIAVVYAWPDYVPVERAAVKLEPSVLARYVGTYRVDSDLDIRIRLDGGRLISQLTDQHALPLFPASRVKFFTRENSEFEFLPDSRGGIEEVVFHQGGHDLKGKRVRSTQINGRDG</sequence>
<dbReference type="PANTHER" id="PTHR46825:SF12">
    <property type="entry name" value="PENICILLIN-BINDING PROTEIN 4"/>
    <property type="match status" value="1"/>
</dbReference>
<keyword evidence="2" id="KW-0378">Hydrolase</keyword>
<dbReference type="Pfam" id="PF00144">
    <property type="entry name" value="Beta-lactamase"/>
    <property type="match status" value="1"/>
</dbReference>
<gene>
    <name evidence="2" type="ORF">H8F01_03575</name>
</gene>
<protein>
    <submittedName>
        <fullName evidence="2">Serine hydrolase</fullName>
    </submittedName>
</protein>
<dbReference type="EMBL" id="CP060412">
    <property type="protein sequence ID" value="QNK02252.1"/>
    <property type="molecule type" value="Genomic_DNA"/>
</dbReference>
<dbReference type="SUPFAM" id="SSF56601">
    <property type="entry name" value="beta-lactamase/transpeptidase-like"/>
    <property type="match status" value="1"/>
</dbReference>